<organism evidence="9 10">
    <name type="scientific">Colletotrichum noveboracense</name>
    <dbReference type="NCBI Taxonomy" id="2664923"/>
    <lineage>
        <taxon>Eukaryota</taxon>
        <taxon>Fungi</taxon>
        <taxon>Dikarya</taxon>
        <taxon>Ascomycota</taxon>
        <taxon>Pezizomycotina</taxon>
        <taxon>Sordariomycetes</taxon>
        <taxon>Hypocreomycetidae</taxon>
        <taxon>Glomerellales</taxon>
        <taxon>Glomerellaceae</taxon>
        <taxon>Colletotrichum</taxon>
        <taxon>Colletotrichum gloeosporioides species complex</taxon>
    </lineage>
</organism>
<accession>A0A9W4S371</accession>
<dbReference type="InterPro" id="IPR003210">
    <property type="entry name" value="Signal_recog_particle_SRP14"/>
</dbReference>
<keyword evidence="6 7" id="KW-0687">Ribonucleoprotein</keyword>
<evidence type="ECO:0000256" key="1">
    <source>
        <dbReference type="ARBA" id="ARBA00004496"/>
    </source>
</evidence>
<evidence type="ECO:0000313" key="9">
    <source>
        <dbReference type="EMBL" id="CAI0652449.1"/>
    </source>
</evidence>
<dbReference type="GO" id="GO:0005786">
    <property type="term" value="C:signal recognition particle, endoplasmic reticulum targeting"/>
    <property type="evidence" value="ECO:0007669"/>
    <property type="project" value="UniProtKB-UniRule"/>
</dbReference>
<feature type="region of interest" description="Disordered" evidence="8">
    <location>
        <begin position="125"/>
        <end position="152"/>
    </location>
</feature>
<keyword evidence="10" id="KW-1185">Reference proteome</keyword>
<comment type="subunit">
    <text evidence="7">Component of a fungal signal recognition particle (SRP) complex that consists of a 7SL RNA molecule (scR1) and at least six protein subunits: SRP72, SRP68, SRP54, SEC65, SRP21 and SRP14.</text>
</comment>
<dbReference type="Pfam" id="PF02290">
    <property type="entry name" value="SRP14"/>
    <property type="match status" value="1"/>
</dbReference>
<dbReference type="Gene3D" id="3.30.720.10">
    <property type="entry name" value="Signal recognition particle alu RNA binding heterodimer, srp9/1"/>
    <property type="match status" value="1"/>
</dbReference>
<dbReference type="EMBL" id="CAMGZC010001341">
    <property type="protein sequence ID" value="CAI0652449.1"/>
    <property type="molecule type" value="Genomic_DNA"/>
</dbReference>
<evidence type="ECO:0000256" key="6">
    <source>
        <dbReference type="ARBA" id="ARBA00023274"/>
    </source>
</evidence>
<evidence type="ECO:0000256" key="3">
    <source>
        <dbReference type="ARBA" id="ARBA00022490"/>
    </source>
</evidence>
<gene>
    <name evidence="9" type="ORF">CGXH109_LOCUS116979</name>
</gene>
<comment type="function">
    <text evidence="7">Component of the signal recognition particle (SRP) complex, a ribonucleoprotein complex that mediates the cotranslational targeting of secretory and membrane proteins to the endoplasmic reticulum (ER).</text>
</comment>
<evidence type="ECO:0000256" key="7">
    <source>
        <dbReference type="RuleBase" id="RU368100"/>
    </source>
</evidence>
<evidence type="ECO:0000256" key="8">
    <source>
        <dbReference type="SAM" id="MobiDB-lite"/>
    </source>
</evidence>
<proteinExistence type="inferred from homology"/>
<evidence type="ECO:0000256" key="2">
    <source>
        <dbReference type="ARBA" id="ARBA00010349"/>
    </source>
</evidence>
<name>A0A9W4S371_9PEZI</name>
<evidence type="ECO:0000313" key="10">
    <source>
        <dbReference type="Proteomes" id="UP001152533"/>
    </source>
</evidence>
<feature type="compositionally biased region" description="Basic residues" evidence="8">
    <location>
        <begin position="131"/>
        <end position="144"/>
    </location>
</feature>
<comment type="caution">
    <text evidence="9">The sequence shown here is derived from an EMBL/GenBank/DDBJ whole genome shotgun (WGS) entry which is preliminary data.</text>
</comment>
<dbReference type="GO" id="GO:0006614">
    <property type="term" value="P:SRP-dependent cotranslational protein targeting to membrane"/>
    <property type="evidence" value="ECO:0007669"/>
    <property type="project" value="UniProtKB-UniRule"/>
</dbReference>
<evidence type="ECO:0000256" key="5">
    <source>
        <dbReference type="ARBA" id="ARBA00023135"/>
    </source>
</evidence>
<dbReference type="GO" id="GO:0008312">
    <property type="term" value="F:7S RNA binding"/>
    <property type="evidence" value="ECO:0007669"/>
    <property type="project" value="UniProtKB-UniRule"/>
</dbReference>
<dbReference type="SUPFAM" id="SSF54762">
    <property type="entry name" value="Signal recognition particle alu RNA binding heterodimer, SRP9/14"/>
    <property type="match status" value="1"/>
</dbReference>
<protein>
    <recommendedName>
        <fullName evidence="7">Signal recognition particle subunit SRP14</fullName>
    </recommendedName>
    <alternativeName>
        <fullName evidence="7">Signal recognition particle 14 kDa protein</fullName>
    </alternativeName>
</protein>
<dbReference type="OrthoDB" id="19209at2759"/>
<reference evidence="9" key="1">
    <citation type="submission" date="2022-08" db="EMBL/GenBank/DDBJ databases">
        <authorList>
            <person name="Giroux E."/>
            <person name="Giroux E."/>
        </authorList>
    </citation>
    <scope>NUCLEOTIDE SEQUENCE</scope>
    <source>
        <strain evidence="9">H1091258</strain>
    </source>
</reference>
<sequence>MARHLSHDEFFGKLADLFEQRKSKGHGSIFLVQKRRMQMSPGQESTIALTSAFLVSYGQDVPAATDTDPFPDLNPTKPLPVLVRASNGKSKMHRDAKIKLSTVVEVDALDAFYARYADLCKSGMTALKPRDRSKKKAKARRKKGGAPTVTAS</sequence>
<dbReference type="AlphaFoldDB" id="A0A9W4S371"/>
<evidence type="ECO:0000256" key="4">
    <source>
        <dbReference type="ARBA" id="ARBA00022884"/>
    </source>
</evidence>
<comment type="similarity">
    <text evidence="2 7">Belongs to the SRP14 family.</text>
</comment>
<dbReference type="GO" id="GO:0030942">
    <property type="term" value="F:endoplasmic reticulum signal peptide binding"/>
    <property type="evidence" value="ECO:0007669"/>
    <property type="project" value="UniProtKB-UniRule"/>
</dbReference>
<dbReference type="InterPro" id="IPR009018">
    <property type="entry name" value="Signal_recog_particle_SRP9/14"/>
</dbReference>
<comment type="subcellular location">
    <subcellularLocation>
        <location evidence="1 7">Cytoplasm</location>
    </subcellularLocation>
</comment>
<dbReference type="PANTHER" id="PTHR12013">
    <property type="entry name" value="SIGNAL RECOGNITION PARTICLE 14 KD PROTEIN"/>
    <property type="match status" value="1"/>
</dbReference>
<keyword evidence="4 7" id="KW-0694">RNA-binding</keyword>
<keyword evidence="5 7" id="KW-0733">Signal recognition particle</keyword>
<keyword evidence="3 7" id="KW-0963">Cytoplasm</keyword>
<dbReference type="Proteomes" id="UP001152533">
    <property type="component" value="Unassembled WGS sequence"/>
</dbReference>